<dbReference type="SUPFAM" id="SSF103473">
    <property type="entry name" value="MFS general substrate transporter"/>
    <property type="match status" value="2"/>
</dbReference>
<dbReference type="Proteomes" id="UP000630887">
    <property type="component" value="Unassembled WGS sequence"/>
</dbReference>
<feature type="transmembrane region" description="Helical" evidence="6">
    <location>
        <begin position="361"/>
        <end position="386"/>
    </location>
</feature>
<comment type="caution">
    <text evidence="8">The sequence shown here is derived from an EMBL/GenBank/DDBJ whole genome shotgun (WGS) entry which is preliminary data.</text>
</comment>
<feature type="transmembrane region" description="Helical" evidence="6">
    <location>
        <begin position="49"/>
        <end position="68"/>
    </location>
</feature>
<feature type="transmembrane region" description="Helical" evidence="6">
    <location>
        <begin position="407"/>
        <end position="426"/>
    </location>
</feature>
<dbReference type="PANTHER" id="PTHR42718:SF9">
    <property type="entry name" value="MAJOR FACILITATOR SUPERFAMILY MULTIDRUG TRANSPORTER MFSC"/>
    <property type="match status" value="1"/>
</dbReference>
<evidence type="ECO:0000259" key="7">
    <source>
        <dbReference type="PROSITE" id="PS50850"/>
    </source>
</evidence>
<gene>
    <name evidence="8" type="ORF">Cco03nite_18240</name>
</gene>
<feature type="transmembrane region" description="Helical" evidence="6">
    <location>
        <begin position="438"/>
        <end position="457"/>
    </location>
</feature>
<keyword evidence="2" id="KW-0813">Transport</keyword>
<dbReference type="InterPro" id="IPR020846">
    <property type="entry name" value="MFS_dom"/>
</dbReference>
<name>A0A8J3KXE0_9ACTN</name>
<evidence type="ECO:0000313" key="9">
    <source>
        <dbReference type="Proteomes" id="UP000630887"/>
    </source>
</evidence>
<feature type="transmembrane region" description="Helical" evidence="6">
    <location>
        <begin position="336"/>
        <end position="355"/>
    </location>
</feature>
<dbReference type="Pfam" id="PF07690">
    <property type="entry name" value="MFS_1"/>
    <property type="match status" value="1"/>
</dbReference>
<keyword evidence="9" id="KW-1185">Reference proteome</keyword>
<organism evidence="8 9">
    <name type="scientific">Catellatospora coxensis</name>
    <dbReference type="NCBI Taxonomy" id="310354"/>
    <lineage>
        <taxon>Bacteria</taxon>
        <taxon>Bacillati</taxon>
        <taxon>Actinomycetota</taxon>
        <taxon>Actinomycetes</taxon>
        <taxon>Micromonosporales</taxon>
        <taxon>Micromonosporaceae</taxon>
        <taxon>Catellatospora</taxon>
    </lineage>
</organism>
<feature type="transmembrane region" description="Helical" evidence="6">
    <location>
        <begin position="168"/>
        <end position="187"/>
    </location>
</feature>
<evidence type="ECO:0000313" key="8">
    <source>
        <dbReference type="EMBL" id="GIG05124.1"/>
    </source>
</evidence>
<protein>
    <submittedName>
        <fullName evidence="8">MFS transporter</fullName>
    </submittedName>
</protein>
<evidence type="ECO:0000256" key="5">
    <source>
        <dbReference type="ARBA" id="ARBA00023136"/>
    </source>
</evidence>
<keyword evidence="5 6" id="KW-0472">Membrane</keyword>
<dbReference type="RefSeq" id="WP_275412019.1">
    <property type="nucleotide sequence ID" value="NZ_BAAALC010000016.1"/>
</dbReference>
<evidence type="ECO:0000256" key="3">
    <source>
        <dbReference type="ARBA" id="ARBA00022692"/>
    </source>
</evidence>
<reference evidence="8 9" key="1">
    <citation type="submission" date="2021-01" db="EMBL/GenBank/DDBJ databases">
        <title>Whole genome shotgun sequence of Catellatospora coxensis NBRC 107359.</title>
        <authorList>
            <person name="Komaki H."/>
            <person name="Tamura T."/>
        </authorList>
    </citation>
    <scope>NUCLEOTIDE SEQUENCE [LARGE SCALE GENOMIC DNA]</scope>
    <source>
        <strain evidence="8 9">NBRC 107359</strain>
    </source>
</reference>
<keyword evidence="4 6" id="KW-1133">Transmembrane helix</keyword>
<evidence type="ECO:0000256" key="4">
    <source>
        <dbReference type="ARBA" id="ARBA00022989"/>
    </source>
</evidence>
<dbReference type="EMBL" id="BONI01000011">
    <property type="protein sequence ID" value="GIG05124.1"/>
    <property type="molecule type" value="Genomic_DNA"/>
</dbReference>
<evidence type="ECO:0000256" key="2">
    <source>
        <dbReference type="ARBA" id="ARBA00022448"/>
    </source>
</evidence>
<feature type="transmembrane region" description="Helical" evidence="6">
    <location>
        <begin position="267"/>
        <end position="291"/>
    </location>
</feature>
<feature type="transmembrane region" description="Helical" evidence="6">
    <location>
        <begin position="199"/>
        <end position="218"/>
    </location>
</feature>
<feature type="transmembrane region" description="Helical" evidence="6">
    <location>
        <begin position="230"/>
        <end position="247"/>
    </location>
</feature>
<feature type="transmembrane region" description="Helical" evidence="6">
    <location>
        <begin position="137"/>
        <end position="156"/>
    </location>
</feature>
<feature type="transmembrane region" description="Helical" evidence="6">
    <location>
        <begin position="12"/>
        <end position="29"/>
    </location>
</feature>
<dbReference type="InterPro" id="IPR001958">
    <property type="entry name" value="Tet-R_TetA/multi-R_MdtG-like"/>
</dbReference>
<evidence type="ECO:0000256" key="1">
    <source>
        <dbReference type="ARBA" id="ARBA00004651"/>
    </source>
</evidence>
<feature type="domain" description="Major facilitator superfamily (MFS) profile" evidence="7">
    <location>
        <begin position="14"/>
        <end position="461"/>
    </location>
</feature>
<dbReference type="InterPro" id="IPR036259">
    <property type="entry name" value="MFS_trans_sf"/>
</dbReference>
<dbReference type="GO" id="GO:0005886">
    <property type="term" value="C:plasma membrane"/>
    <property type="evidence" value="ECO:0007669"/>
    <property type="project" value="UniProtKB-SubCell"/>
</dbReference>
<proteinExistence type="predicted"/>
<dbReference type="CDD" id="cd17504">
    <property type="entry name" value="MFS_MMR_MDR_like"/>
    <property type="match status" value="1"/>
</dbReference>
<comment type="subcellular location">
    <subcellularLocation>
        <location evidence="1">Cell membrane</location>
        <topology evidence="1">Multi-pass membrane protein</topology>
    </subcellularLocation>
</comment>
<accession>A0A8J3KXE0</accession>
<dbReference type="PANTHER" id="PTHR42718">
    <property type="entry name" value="MAJOR FACILITATOR SUPERFAMILY MULTIDRUG TRANSPORTER MFSC"/>
    <property type="match status" value="1"/>
</dbReference>
<feature type="transmembrane region" description="Helical" evidence="6">
    <location>
        <begin position="105"/>
        <end position="125"/>
    </location>
</feature>
<dbReference type="PROSITE" id="PS50850">
    <property type="entry name" value="MFS"/>
    <property type="match status" value="1"/>
</dbReference>
<dbReference type="PRINTS" id="PR01035">
    <property type="entry name" value="TCRTETA"/>
</dbReference>
<keyword evidence="3 6" id="KW-0812">Transmembrane</keyword>
<feature type="transmembrane region" description="Helical" evidence="6">
    <location>
        <begin position="311"/>
        <end position="329"/>
    </location>
</feature>
<feature type="transmembrane region" description="Helical" evidence="6">
    <location>
        <begin position="80"/>
        <end position="99"/>
    </location>
</feature>
<dbReference type="InterPro" id="IPR011701">
    <property type="entry name" value="MFS"/>
</dbReference>
<sequence length="471" mass="48273">MSPTTTHATAPRTVIAAVLLAAFIFALFQSFLTPVLPALQQELHTTPTLVTWVMTAFLLSASVATPVIGRLGDRHGKDRLLFASLVTLAAGSVLSALAPGIELMLVGRVIQGVGGGVLPLAFGIVRDEVPRAEVPGVIGIVSALTAVGGGAGTVLAGPLTDAFGIRSLFWIPAALSIAAAAAAKVGVPPSPSRNPSPVSWPATMLLAGWLIALLVPLTQAARWGWTSPSVILPLAAAGVLAIAWVMVERRSDRPLIDLRMMRATAIWATNLVSLLFGIGLFAVMTFLPVYVQTPPEAGYGFGASVTEAGLILLPMTVTMFAGGLAAAGLERRHGSRAVLVAASAAQAASTVMLALGHDSRWLVLTALSLLGVALGIGISTMSNVIVAAVRPDQTGVANGVTANVRTIGGSLGVVIMAAVVGAYTRADGRPAETGFTRGFWILAVAGLAATAVSLLLPRRVQPDAQSKTTQP</sequence>
<dbReference type="Gene3D" id="1.20.1250.20">
    <property type="entry name" value="MFS general substrate transporter like domains"/>
    <property type="match status" value="2"/>
</dbReference>
<dbReference type="GO" id="GO:0022857">
    <property type="term" value="F:transmembrane transporter activity"/>
    <property type="evidence" value="ECO:0007669"/>
    <property type="project" value="InterPro"/>
</dbReference>
<dbReference type="AlphaFoldDB" id="A0A8J3KXE0"/>
<evidence type="ECO:0000256" key="6">
    <source>
        <dbReference type="SAM" id="Phobius"/>
    </source>
</evidence>